<dbReference type="EMBL" id="PDLO01000004">
    <property type="protein sequence ID" value="PHK98416.1"/>
    <property type="molecule type" value="Genomic_DNA"/>
</dbReference>
<evidence type="ECO:0000256" key="1">
    <source>
        <dbReference type="SAM" id="SignalP"/>
    </source>
</evidence>
<reference evidence="2 3" key="1">
    <citation type="submission" date="2017-10" db="EMBL/GenBank/DDBJ databases">
        <title>The draft genome sequence of Lewinella marina KCTC 32374.</title>
        <authorList>
            <person name="Wang K."/>
        </authorList>
    </citation>
    <scope>NUCLEOTIDE SEQUENCE [LARGE SCALE GENOMIC DNA]</scope>
    <source>
        <strain evidence="2 3">MKG-38</strain>
    </source>
</reference>
<name>A0A2G0CEL0_9BACT</name>
<dbReference type="RefSeq" id="WP_099106802.1">
    <property type="nucleotide sequence ID" value="NZ_JAATJF010000004.1"/>
</dbReference>
<feature type="chain" id="PRO_5013612164" evidence="1">
    <location>
        <begin position="20"/>
        <end position="161"/>
    </location>
</feature>
<protein>
    <submittedName>
        <fullName evidence="2">Uncharacterized protein</fullName>
    </submittedName>
</protein>
<dbReference type="PROSITE" id="PS51257">
    <property type="entry name" value="PROKAR_LIPOPROTEIN"/>
    <property type="match status" value="1"/>
</dbReference>
<sequence>MKFLYLFSFLLLLTSCGNAESEAADNAEERALAAAQEAAYSSMMDGHDRVMEMMGQITQAQRTITEQLTTGGHGDDYRELLLAANEQLEDADDAMMDWMNGHRPLDELRSNLKEDEIMNFIRERTRGIAEVEADIKTSLANAEQILSNEDHEHGEGMDHNH</sequence>
<feature type="signal peptide" evidence="1">
    <location>
        <begin position="1"/>
        <end position="19"/>
    </location>
</feature>
<evidence type="ECO:0000313" key="3">
    <source>
        <dbReference type="Proteomes" id="UP000226437"/>
    </source>
</evidence>
<dbReference type="Proteomes" id="UP000226437">
    <property type="component" value="Unassembled WGS sequence"/>
</dbReference>
<keyword evidence="3" id="KW-1185">Reference proteome</keyword>
<dbReference type="OrthoDB" id="1436925at2"/>
<dbReference type="AlphaFoldDB" id="A0A2G0CEL0"/>
<organism evidence="2 3">
    <name type="scientific">Neolewinella marina</name>
    <dbReference type="NCBI Taxonomy" id="438751"/>
    <lineage>
        <taxon>Bacteria</taxon>
        <taxon>Pseudomonadati</taxon>
        <taxon>Bacteroidota</taxon>
        <taxon>Saprospiria</taxon>
        <taxon>Saprospirales</taxon>
        <taxon>Lewinellaceae</taxon>
        <taxon>Neolewinella</taxon>
    </lineage>
</organism>
<gene>
    <name evidence="2" type="ORF">CGL56_12040</name>
</gene>
<comment type="caution">
    <text evidence="2">The sequence shown here is derived from an EMBL/GenBank/DDBJ whole genome shotgun (WGS) entry which is preliminary data.</text>
</comment>
<accession>A0A2G0CEL0</accession>
<evidence type="ECO:0000313" key="2">
    <source>
        <dbReference type="EMBL" id="PHK98416.1"/>
    </source>
</evidence>
<keyword evidence="1" id="KW-0732">Signal</keyword>
<proteinExistence type="predicted"/>